<feature type="domain" description="DUF4398" evidence="2">
    <location>
        <begin position="35"/>
        <end position="112"/>
    </location>
</feature>
<dbReference type="EMBL" id="BSPX01000065">
    <property type="protein sequence ID" value="GLT23912.1"/>
    <property type="molecule type" value="Genomic_DNA"/>
</dbReference>
<dbReference type="RefSeq" id="WP_284189085.1">
    <property type="nucleotide sequence ID" value="NZ_BSPX01000065.1"/>
</dbReference>
<dbReference type="InterPro" id="IPR025511">
    <property type="entry name" value="DUF4398"/>
</dbReference>
<name>A0ABQ6FF92_9RHOO</name>
<keyword evidence="4" id="KW-1185">Reference proteome</keyword>
<comment type="caution">
    <text evidence="3">The sequence shown here is derived from an EMBL/GenBank/DDBJ whole genome shotgun (WGS) entry which is preliminary data.</text>
</comment>
<evidence type="ECO:0000256" key="1">
    <source>
        <dbReference type="SAM" id="Coils"/>
    </source>
</evidence>
<keyword evidence="1" id="KW-0175">Coiled coil</keyword>
<gene>
    <name evidence="3" type="ORF">GCM10007933_33830</name>
</gene>
<evidence type="ECO:0000313" key="4">
    <source>
        <dbReference type="Proteomes" id="UP001157167"/>
    </source>
</evidence>
<accession>A0ABQ6FF92</accession>
<reference evidence="4" key="1">
    <citation type="journal article" date="2019" name="Int. J. Syst. Evol. Microbiol.">
        <title>The Global Catalogue of Microorganisms (GCM) 10K type strain sequencing project: providing services to taxonomists for standard genome sequencing and annotation.</title>
        <authorList>
            <consortium name="The Broad Institute Genomics Platform"/>
            <consortium name="The Broad Institute Genome Sequencing Center for Infectious Disease"/>
            <person name="Wu L."/>
            <person name="Ma J."/>
        </authorList>
    </citation>
    <scope>NUCLEOTIDE SEQUENCE [LARGE SCALE GENOMIC DNA]</scope>
    <source>
        <strain evidence="4">NBRC 102407</strain>
    </source>
</reference>
<proteinExistence type="predicted"/>
<feature type="coiled-coil region" evidence="1">
    <location>
        <begin position="95"/>
        <end position="122"/>
    </location>
</feature>
<dbReference type="PROSITE" id="PS51257">
    <property type="entry name" value="PROKAR_LIPOPROTEIN"/>
    <property type="match status" value="1"/>
</dbReference>
<evidence type="ECO:0000313" key="3">
    <source>
        <dbReference type="EMBL" id="GLT23912.1"/>
    </source>
</evidence>
<organism evidence="3 4">
    <name type="scientific">Zoogloea oryzae</name>
    <dbReference type="NCBI Taxonomy" id="310767"/>
    <lineage>
        <taxon>Bacteria</taxon>
        <taxon>Pseudomonadati</taxon>
        <taxon>Pseudomonadota</taxon>
        <taxon>Betaproteobacteria</taxon>
        <taxon>Rhodocyclales</taxon>
        <taxon>Zoogloeaceae</taxon>
        <taxon>Zoogloea</taxon>
    </lineage>
</organism>
<sequence>MKTRSAGALRSGLPVLVAVAAIVVGGCASTPAPVEQLAVSTAAVGRAGSAGGSEMAPAEMQMAREKLDLAKRAMVSEDFDSARRFAQQAQVDAQLAEAKSRSVKARKAADELQEGIRVLREELDRKNK</sequence>
<protein>
    <recommendedName>
        <fullName evidence="2">DUF4398 domain-containing protein</fullName>
    </recommendedName>
</protein>
<evidence type="ECO:0000259" key="2">
    <source>
        <dbReference type="Pfam" id="PF14346"/>
    </source>
</evidence>
<dbReference type="Gene3D" id="1.20.1270.390">
    <property type="match status" value="1"/>
</dbReference>
<dbReference type="Pfam" id="PF14346">
    <property type="entry name" value="DUF4398"/>
    <property type="match status" value="1"/>
</dbReference>
<dbReference type="Proteomes" id="UP001157167">
    <property type="component" value="Unassembled WGS sequence"/>
</dbReference>